<keyword evidence="1" id="KW-1133">Transmembrane helix</keyword>
<keyword evidence="1" id="KW-0472">Membrane</keyword>
<keyword evidence="1" id="KW-0812">Transmembrane</keyword>
<name>E4U300_SULKY</name>
<evidence type="ECO:0000313" key="2">
    <source>
        <dbReference type="EMBL" id="ADR34764.1"/>
    </source>
</evidence>
<sequence length="76" mass="8440">MSKLDEVKEILNTLRVAMTIGFGLLVVIVGGLIKRYDDQIIDTLFWSGVGFAVLTLTVIVLLMTSISKKTKEIKEL</sequence>
<dbReference type="EMBL" id="CP002355">
    <property type="protein sequence ID" value="ADR34764.1"/>
    <property type="molecule type" value="Genomic_DNA"/>
</dbReference>
<dbReference type="Proteomes" id="UP000008721">
    <property type="component" value="Chromosome"/>
</dbReference>
<protein>
    <submittedName>
        <fullName evidence="2">Uncharacterized protein</fullName>
    </submittedName>
</protein>
<dbReference type="HOGENOM" id="CLU_2653137_0_0_7"/>
<gene>
    <name evidence="2" type="ordered locus">Sulku_2104</name>
</gene>
<feature type="transmembrane region" description="Helical" evidence="1">
    <location>
        <begin position="12"/>
        <end position="33"/>
    </location>
</feature>
<dbReference type="AlphaFoldDB" id="E4U300"/>
<feature type="transmembrane region" description="Helical" evidence="1">
    <location>
        <begin position="45"/>
        <end position="66"/>
    </location>
</feature>
<accession>E4U300</accession>
<reference evidence="2 3" key="1">
    <citation type="journal article" date="2012" name="Stand. Genomic Sci.">
        <title>Complete genome sequence of the sulfur compounds oxidizing chemolithoautotroph Sulfuricurvum kujiense type strain (YK-1(T)).</title>
        <authorList>
            <person name="Han C."/>
            <person name="Kotsyurbenko O."/>
            <person name="Chertkov O."/>
            <person name="Held B."/>
            <person name="Lapidus A."/>
            <person name="Nolan M."/>
            <person name="Lucas S."/>
            <person name="Hammon N."/>
            <person name="Deshpande S."/>
            <person name="Cheng J.F."/>
            <person name="Tapia R."/>
            <person name="Goodwin L.A."/>
            <person name="Pitluck S."/>
            <person name="Liolios K."/>
            <person name="Pagani I."/>
            <person name="Ivanova N."/>
            <person name="Mavromatis K."/>
            <person name="Mikhailova N."/>
            <person name="Pati A."/>
            <person name="Chen A."/>
            <person name="Palaniappan K."/>
            <person name="Land M."/>
            <person name="Hauser L."/>
            <person name="Chang Y.J."/>
            <person name="Jeffries C.D."/>
            <person name="Brambilla E.M."/>
            <person name="Rohde M."/>
            <person name="Spring S."/>
            <person name="Sikorski J."/>
            <person name="Goker M."/>
            <person name="Woyke T."/>
            <person name="Bristow J."/>
            <person name="Eisen J.A."/>
            <person name="Markowitz V."/>
            <person name="Hugenholtz P."/>
            <person name="Kyrpides N.C."/>
            <person name="Klenk H.P."/>
            <person name="Detter J.C."/>
        </authorList>
    </citation>
    <scope>NUCLEOTIDE SEQUENCE [LARGE SCALE GENOMIC DNA]</scope>
    <source>
        <strain evidence="3">ATCC BAA-921 / DSM 16994 / JCM 11577 / YK-1</strain>
    </source>
</reference>
<dbReference type="KEGG" id="sku:Sulku_2104"/>
<dbReference type="STRING" id="709032.Sulku_2104"/>
<keyword evidence="3" id="KW-1185">Reference proteome</keyword>
<proteinExistence type="predicted"/>
<evidence type="ECO:0000313" key="3">
    <source>
        <dbReference type="Proteomes" id="UP000008721"/>
    </source>
</evidence>
<organism evidence="2 3">
    <name type="scientific">Sulfuricurvum kujiense (strain ATCC BAA-921 / DSM 16994 / JCM 11577 / YK-1)</name>
    <dbReference type="NCBI Taxonomy" id="709032"/>
    <lineage>
        <taxon>Bacteria</taxon>
        <taxon>Pseudomonadati</taxon>
        <taxon>Campylobacterota</taxon>
        <taxon>Epsilonproteobacteria</taxon>
        <taxon>Campylobacterales</taxon>
        <taxon>Sulfurimonadaceae</taxon>
        <taxon>Sulfuricurvum</taxon>
    </lineage>
</organism>
<evidence type="ECO:0000256" key="1">
    <source>
        <dbReference type="SAM" id="Phobius"/>
    </source>
</evidence>
<dbReference type="RefSeq" id="WP_013460961.1">
    <property type="nucleotide sequence ID" value="NC_014762.1"/>
</dbReference>